<dbReference type="InterPro" id="IPR008792">
    <property type="entry name" value="PQQD"/>
</dbReference>
<dbReference type="EMBL" id="CZDF01000156">
    <property type="protein sequence ID" value="CUR33173.1"/>
    <property type="molecule type" value="Genomic_DNA"/>
</dbReference>
<keyword evidence="2" id="KW-1185">Reference proteome</keyword>
<dbReference type="Proteomes" id="UP000184315">
    <property type="component" value="Unassembled WGS sequence"/>
</dbReference>
<accession>A0A1J1LKR3</accession>
<proteinExistence type="predicted"/>
<dbReference type="Pfam" id="PF05402">
    <property type="entry name" value="PqqD"/>
    <property type="match status" value="1"/>
</dbReference>
<gene>
    <name evidence="1" type="ORF">PL9214500420</name>
</gene>
<protein>
    <recommendedName>
        <fullName evidence="3">Coenzyme PQQ synthesis protein D (PqqD)</fullName>
    </recommendedName>
</protein>
<evidence type="ECO:0000313" key="2">
    <source>
        <dbReference type="Proteomes" id="UP000184315"/>
    </source>
</evidence>
<dbReference type="InterPro" id="IPR041881">
    <property type="entry name" value="PqqD_sf"/>
</dbReference>
<name>A0A1J1LKR3_9CYAN</name>
<dbReference type="OrthoDB" id="8686088at2"/>
<dbReference type="Gene3D" id="1.10.10.1150">
    <property type="entry name" value="Coenzyme PQQ synthesis protein D (PqqD)"/>
    <property type="match status" value="1"/>
</dbReference>
<dbReference type="STRING" id="671072.PL9214500420"/>
<evidence type="ECO:0000313" key="1">
    <source>
        <dbReference type="EMBL" id="CUR33173.1"/>
    </source>
</evidence>
<sequence>MNPDEKFNANTPKVVHETIDGEVVVVNLEQGDYFSLVKVGADIWDGLIRGLSRGDIVSEIIQRYEGEHTIIENAVNHFIEQLQQEELIVVNTGDGVDSHNNPNDLTPTLPNLEKLKFEPPSLQKYTDMEELLALDPIHEVDEEIGWPSAKVEV</sequence>
<evidence type="ECO:0008006" key="3">
    <source>
        <dbReference type="Google" id="ProtNLM"/>
    </source>
</evidence>
<organism evidence="1 2">
    <name type="scientific">Planktothrix tepida PCC 9214</name>
    <dbReference type="NCBI Taxonomy" id="671072"/>
    <lineage>
        <taxon>Bacteria</taxon>
        <taxon>Bacillati</taxon>
        <taxon>Cyanobacteriota</taxon>
        <taxon>Cyanophyceae</taxon>
        <taxon>Oscillatoriophycideae</taxon>
        <taxon>Oscillatoriales</taxon>
        <taxon>Microcoleaceae</taxon>
        <taxon>Planktothrix</taxon>
    </lineage>
</organism>
<dbReference type="AlphaFoldDB" id="A0A1J1LKR3"/>
<reference evidence="2" key="1">
    <citation type="submission" date="2015-10" db="EMBL/GenBank/DDBJ databases">
        <authorList>
            <person name="Regsiter A."/>
            <person name="william w."/>
        </authorList>
    </citation>
    <scope>NUCLEOTIDE SEQUENCE [LARGE SCALE GENOMIC DNA]</scope>
</reference>